<evidence type="ECO:0000256" key="4">
    <source>
        <dbReference type="SAM" id="SignalP"/>
    </source>
</evidence>
<dbReference type="InterPro" id="IPR001507">
    <property type="entry name" value="ZP_dom"/>
</dbReference>
<feature type="signal peptide" evidence="4">
    <location>
        <begin position="1"/>
        <end position="19"/>
    </location>
</feature>
<keyword evidence="3" id="KW-0812">Transmembrane</keyword>
<evidence type="ECO:0000256" key="2">
    <source>
        <dbReference type="ARBA" id="ARBA00023157"/>
    </source>
</evidence>
<gene>
    <name evidence="6" type="ORF">pdam_00009930</name>
</gene>
<evidence type="ECO:0000313" key="7">
    <source>
        <dbReference type="Proteomes" id="UP000275408"/>
    </source>
</evidence>
<proteinExistence type="predicted"/>
<keyword evidence="3" id="KW-0472">Membrane</keyword>
<comment type="caution">
    <text evidence="6">The sequence shown here is derived from an EMBL/GenBank/DDBJ whole genome shotgun (WGS) entry which is preliminary data.</text>
</comment>
<dbReference type="PANTHER" id="PTHR14002">
    <property type="entry name" value="ENDOGLIN/TGF-BETA RECEPTOR TYPE III"/>
    <property type="match status" value="1"/>
</dbReference>
<protein>
    <recommendedName>
        <fullName evidence="5">ZP domain-containing protein</fullName>
    </recommendedName>
</protein>
<name>A0A3M6UT43_POCDA</name>
<reference evidence="6 7" key="1">
    <citation type="journal article" date="2018" name="Sci. Rep.">
        <title>Comparative analysis of the Pocillopora damicornis genome highlights role of immune system in coral evolution.</title>
        <authorList>
            <person name="Cunning R."/>
            <person name="Bay R.A."/>
            <person name="Gillette P."/>
            <person name="Baker A.C."/>
            <person name="Traylor-Knowles N."/>
        </authorList>
    </citation>
    <scope>NUCLEOTIDE SEQUENCE [LARGE SCALE GENOMIC DNA]</scope>
    <source>
        <strain evidence="6">RSMAS</strain>
        <tissue evidence="6">Whole animal</tissue>
    </source>
</reference>
<dbReference type="InterPro" id="IPR055355">
    <property type="entry name" value="ZP-C"/>
</dbReference>
<keyword evidence="1 4" id="KW-0732">Signal</keyword>
<dbReference type="PROSITE" id="PS51034">
    <property type="entry name" value="ZP_2"/>
    <property type="match status" value="1"/>
</dbReference>
<feature type="chain" id="PRO_5018227536" description="ZP domain-containing protein" evidence="4">
    <location>
        <begin position="20"/>
        <end position="379"/>
    </location>
</feature>
<dbReference type="InterPro" id="IPR042235">
    <property type="entry name" value="ZP-C_dom"/>
</dbReference>
<evidence type="ECO:0000256" key="3">
    <source>
        <dbReference type="SAM" id="Phobius"/>
    </source>
</evidence>
<keyword evidence="2" id="KW-1015">Disulfide bond</keyword>
<evidence type="ECO:0000313" key="6">
    <source>
        <dbReference type="EMBL" id="RMX56831.1"/>
    </source>
</evidence>
<dbReference type="AlphaFoldDB" id="A0A3M6UT43"/>
<dbReference type="Gene3D" id="2.60.40.4100">
    <property type="entry name" value="Zona pellucida, ZP-C domain"/>
    <property type="match status" value="1"/>
</dbReference>
<feature type="transmembrane region" description="Helical" evidence="3">
    <location>
        <begin position="340"/>
        <end position="363"/>
    </location>
</feature>
<accession>A0A3M6UT43</accession>
<sequence>MRERVLLALLMLVFQSVTGQNTIGSVICNANHTVNINISDVERLNTWTEDQWAIQQKAECQPTFIDGDVIFSDLVLPDCSLTAEQLSGSIKYKIEIKAEQAASGNTGQLRVYDHLYLVFCDYDNEGRSTASFVPVKNRAANDSSGGNFTFTLKVYNDPAHTTDVPNPVALDQTLYFEVMVETQSAAPNLDLFLEKCWSSKSNDAQSMDGKFELIVGGCGNSATSKDASDTLSYSCKDDDKAENFTIQSYRYFEAEKGDEVFIHCDLRVCLADSGNSKCECPTDSQCPNSRKKRSVVDESEVYRVTFGPLKFESEEQEENAGSDHLDGDHLDGEKSFTTTVATIAVVSGIVSIAVVSVTIFLIMRNRKKWRQHKDPSIVT</sequence>
<dbReference type="PANTHER" id="PTHR14002:SF43">
    <property type="entry name" value="DELTA-LIKE PROTEIN"/>
    <property type="match status" value="1"/>
</dbReference>
<evidence type="ECO:0000256" key="1">
    <source>
        <dbReference type="ARBA" id="ARBA00022729"/>
    </source>
</evidence>
<keyword evidence="7" id="KW-1185">Reference proteome</keyword>
<dbReference type="Proteomes" id="UP000275408">
    <property type="component" value="Unassembled WGS sequence"/>
</dbReference>
<dbReference type="SMART" id="SM00241">
    <property type="entry name" value="ZP"/>
    <property type="match status" value="1"/>
</dbReference>
<dbReference type="OrthoDB" id="5979900at2759"/>
<organism evidence="6 7">
    <name type="scientific">Pocillopora damicornis</name>
    <name type="common">Cauliflower coral</name>
    <name type="synonym">Millepora damicornis</name>
    <dbReference type="NCBI Taxonomy" id="46731"/>
    <lineage>
        <taxon>Eukaryota</taxon>
        <taxon>Metazoa</taxon>
        <taxon>Cnidaria</taxon>
        <taxon>Anthozoa</taxon>
        <taxon>Hexacorallia</taxon>
        <taxon>Scleractinia</taxon>
        <taxon>Astrocoeniina</taxon>
        <taxon>Pocilloporidae</taxon>
        <taxon>Pocillopora</taxon>
    </lineage>
</organism>
<dbReference type="EMBL" id="RCHS01000794">
    <property type="protein sequence ID" value="RMX56831.1"/>
    <property type="molecule type" value="Genomic_DNA"/>
</dbReference>
<evidence type="ECO:0000259" key="5">
    <source>
        <dbReference type="PROSITE" id="PS51034"/>
    </source>
</evidence>
<dbReference type="Pfam" id="PF00100">
    <property type="entry name" value="Zona_pellucida"/>
    <property type="match status" value="1"/>
</dbReference>
<feature type="domain" description="ZP" evidence="5">
    <location>
        <begin position="27"/>
        <end position="285"/>
    </location>
</feature>
<keyword evidence="3" id="KW-1133">Transmembrane helix</keyword>